<dbReference type="PANTHER" id="PTHR47756:SF1">
    <property type="entry name" value="BLL0085 PROTEIN"/>
    <property type="match status" value="1"/>
</dbReference>
<dbReference type="GO" id="GO:0016987">
    <property type="term" value="F:sigma factor activity"/>
    <property type="evidence" value="ECO:0007669"/>
    <property type="project" value="InterPro"/>
</dbReference>
<gene>
    <name evidence="4" type="ORF">DLJ53_09555</name>
</gene>
<dbReference type="PANTHER" id="PTHR47756">
    <property type="entry name" value="BLL6612 PROTEIN-RELATED"/>
    <property type="match status" value="1"/>
</dbReference>
<protein>
    <submittedName>
        <fullName evidence="4">Uncharacterized protein</fullName>
    </submittedName>
</protein>
<evidence type="ECO:0000313" key="4">
    <source>
        <dbReference type="EMBL" id="RAI01651.1"/>
    </source>
</evidence>
<organism evidence="4 5">
    <name type="scientific">Acuticoccus sediminis</name>
    <dbReference type="NCBI Taxonomy" id="2184697"/>
    <lineage>
        <taxon>Bacteria</taxon>
        <taxon>Pseudomonadati</taxon>
        <taxon>Pseudomonadota</taxon>
        <taxon>Alphaproteobacteria</taxon>
        <taxon>Hyphomicrobiales</taxon>
        <taxon>Amorphaceae</taxon>
        <taxon>Acuticoccus</taxon>
    </lineage>
</organism>
<evidence type="ECO:0000313" key="5">
    <source>
        <dbReference type="Proteomes" id="UP000249590"/>
    </source>
</evidence>
<feature type="domain" description="RNA polymerase sigma-70 region 2" evidence="1">
    <location>
        <begin position="16"/>
        <end position="78"/>
    </location>
</feature>
<dbReference type="GO" id="GO:0006352">
    <property type="term" value="P:DNA-templated transcription initiation"/>
    <property type="evidence" value="ECO:0007669"/>
    <property type="project" value="InterPro"/>
</dbReference>
<dbReference type="Pfam" id="PF20239">
    <property type="entry name" value="DUF6596"/>
    <property type="match status" value="1"/>
</dbReference>
<dbReference type="SUPFAM" id="SSF88659">
    <property type="entry name" value="Sigma3 and sigma4 domains of RNA polymerase sigma factors"/>
    <property type="match status" value="1"/>
</dbReference>
<dbReference type="Gene3D" id="1.10.10.10">
    <property type="entry name" value="Winged helix-like DNA-binding domain superfamily/Winged helix DNA-binding domain"/>
    <property type="match status" value="1"/>
</dbReference>
<dbReference type="Pfam" id="PF04542">
    <property type="entry name" value="Sigma70_r2"/>
    <property type="match status" value="1"/>
</dbReference>
<dbReference type="InterPro" id="IPR013324">
    <property type="entry name" value="RNA_pol_sigma_r3/r4-like"/>
</dbReference>
<dbReference type="InterPro" id="IPR046531">
    <property type="entry name" value="DUF6596"/>
</dbReference>
<keyword evidence="5" id="KW-1185">Reference proteome</keyword>
<feature type="domain" description="RNA polymerase sigma factor 70 region 4 type 2" evidence="2">
    <location>
        <begin position="114"/>
        <end position="164"/>
    </location>
</feature>
<dbReference type="SUPFAM" id="SSF88946">
    <property type="entry name" value="Sigma2 domain of RNA polymerase sigma factors"/>
    <property type="match status" value="1"/>
</dbReference>
<dbReference type="NCBIfam" id="TIGR02937">
    <property type="entry name" value="sigma70-ECF"/>
    <property type="match status" value="1"/>
</dbReference>
<comment type="caution">
    <text evidence="4">The sequence shown here is derived from an EMBL/GenBank/DDBJ whole genome shotgun (WGS) entry which is preliminary data.</text>
</comment>
<dbReference type="InterPro" id="IPR036388">
    <property type="entry name" value="WH-like_DNA-bd_sf"/>
</dbReference>
<accession>A0A8B2NRW9</accession>
<dbReference type="Gene3D" id="1.10.1740.10">
    <property type="match status" value="1"/>
</dbReference>
<dbReference type="InterPro" id="IPR014284">
    <property type="entry name" value="RNA_pol_sigma-70_dom"/>
</dbReference>
<dbReference type="Pfam" id="PF08281">
    <property type="entry name" value="Sigma70_r4_2"/>
    <property type="match status" value="1"/>
</dbReference>
<dbReference type="OrthoDB" id="9780299at2"/>
<dbReference type="InterPro" id="IPR007627">
    <property type="entry name" value="RNA_pol_sigma70_r2"/>
</dbReference>
<sequence>MTQDLNWIEAAVAVARPRVVAALLRRFGSVELAEEAFQDACLKALARWPEQGPPRDPTAWLLAVGRNACIDGVRRAARETSLPEEIAPTEEDEEQARVDAMDDAVYGDDILRLLFICCHRDLPRTQQVALALRVVSGLTVNEIARAFLVSESAMEQRITRAKRTIGQADVRFETPSPLVRAERLTAVSAMIYLIFNEGYAASAREAKRKHCLCAEAIRLGRLLLALFPDEAEVTGLVALMLLQHSRTAARFDGNGGVVLLEDQDRRLWDAAAIAEGTALTDRAFRMRRPGPYQLQAAIAALHGRATTFAQTDWGQIEQLYAFLAEMQPTPVVALNHAVAVSRVRGPQEALARIEPLAEALANYFYYHAVRGHLLERLGRDADARDAYRRSLGLATSAAEATQIRTYIDRLDIKP</sequence>
<evidence type="ECO:0000259" key="1">
    <source>
        <dbReference type="Pfam" id="PF04542"/>
    </source>
</evidence>
<dbReference type="InterPro" id="IPR013249">
    <property type="entry name" value="RNA_pol_sigma70_r4_t2"/>
</dbReference>
<evidence type="ECO:0000259" key="3">
    <source>
        <dbReference type="Pfam" id="PF20239"/>
    </source>
</evidence>
<dbReference type="EMBL" id="QHHQ01000002">
    <property type="protein sequence ID" value="RAI01651.1"/>
    <property type="molecule type" value="Genomic_DNA"/>
</dbReference>
<dbReference type="AlphaFoldDB" id="A0A8B2NRW9"/>
<dbReference type="Proteomes" id="UP000249590">
    <property type="component" value="Unassembled WGS sequence"/>
</dbReference>
<evidence type="ECO:0000259" key="2">
    <source>
        <dbReference type="Pfam" id="PF08281"/>
    </source>
</evidence>
<proteinExistence type="predicted"/>
<dbReference type="InterPro" id="IPR013325">
    <property type="entry name" value="RNA_pol_sigma_r2"/>
</dbReference>
<reference evidence="4 5" key="1">
    <citation type="submission" date="2018-05" db="EMBL/GenBank/DDBJ databases">
        <title>Acuticoccus sediminis sp. nov., isolated from deep-sea sediment of Indian Ocean.</title>
        <authorList>
            <person name="Liu X."/>
            <person name="Lai Q."/>
            <person name="Du Y."/>
            <person name="Sun F."/>
            <person name="Zhang X."/>
            <person name="Wang S."/>
            <person name="Shao Z."/>
        </authorList>
    </citation>
    <scope>NUCLEOTIDE SEQUENCE [LARGE SCALE GENOMIC DNA]</scope>
    <source>
        <strain evidence="4 5">PTG4-2</strain>
    </source>
</reference>
<name>A0A8B2NRW9_9HYPH</name>
<feature type="domain" description="DUF6596" evidence="3">
    <location>
        <begin position="183"/>
        <end position="283"/>
    </location>
</feature>
<dbReference type="RefSeq" id="WP_111344656.1">
    <property type="nucleotide sequence ID" value="NZ_QHHQ01000002.1"/>
</dbReference>
<dbReference type="GO" id="GO:0003677">
    <property type="term" value="F:DNA binding"/>
    <property type="evidence" value="ECO:0007669"/>
    <property type="project" value="InterPro"/>
</dbReference>